<reference evidence="4" key="1">
    <citation type="journal article" date="2014" name="Nat. Genet.">
        <title>The genome of the stress-tolerant wild tomato species Solanum pennellii.</title>
        <authorList>
            <person name="Bolger A."/>
            <person name="Scossa F."/>
            <person name="Bolger M.E."/>
            <person name="Lanz C."/>
            <person name="Maumus F."/>
            <person name="Tohge T."/>
            <person name="Quesneville H."/>
            <person name="Alseekh S."/>
            <person name="Sorensen I."/>
            <person name="Lichtenstein G."/>
            <person name="Fich E.A."/>
            <person name="Conte M."/>
            <person name="Keller H."/>
            <person name="Schneeberger K."/>
            <person name="Schwacke R."/>
            <person name="Ofner I."/>
            <person name="Vrebalov J."/>
            <person name="Xu Y."/>
            <person name="Osorio S."/>
            <person name="Aflitos S.A."/>
            <person name="Schijlen E."/>
            <person name="Jimenez-Gomez J.M."/>
            <person name="Ryngajllo M."/>
            <person name="Kimura S."/>
            <person name="Kumar R."/>
            <person name="Koenig D."/>
            <person name="Headland L.R."/>
            <person name="Maloof J.N."/>
            <person name="Sinha N."/>
            <person name="van Ham R.C."/>
            <person name="Lankhorst R.K."/>
            <person name="Mao L."/>
            <person name="Vogel A."/>
            <person name="Arsova B."/>
            <person name="Panstruga R."/>
            <person name="Fei Z."/>
            <person name="Rose J.K."/>
            <person name="Zamir D."/>
            <person name="Carrari F."/>
            <person name="Giovannoni J.J."/>
            <person name="Weigel D."/>
            <person name="Usadel B."/>
            <person name="Fernie A.R."/>
        </authorList>
    </citation>
    <scope>NUCLEOTIDE SEQUENCE [LARGE SCALE GENOMIC DNA]</scope>
    <source>
        <strain evidence="4">cv. LA0716</strain>
    </source>
</reference>
<dbReference type="GeneID" id="107018295"/>
<dbReference type="PANTHER" id="PTHR31730:SF2">
    <property type="entry name" value="PROTEIN PSK SIMULATOR 3"/>
    <property type="match status" value="1"/>
</dbReference>
<evidence type="ECO:0000259" key="2">
    <source>
        <dbReference type="Pfam" id="PF05003"/>
    </source>
</evidence>
<evidence type="ECO:0000313" key="5">
    <source>
        <dbReference type="RefSeq" id="XP_015074232.2"/>
    </source>
</evidence>
<sequence>MEQEVAQAPQESPQVLADALVEQVINGEFPAAFQVLGQSMTLKTEDKVVDASTFDREKLKVASSIRFFPPEMREDKILELINISVKDYASKFKRLSRYAPTMVVESNPKIRNKSGHKIKEFASLNSKERESRQIWLIGSGLLQTRHEQQVSPVMVTGGVTVHNGSKSSFLSNVKVRKVLELILVQLKKVLVFSASRFCQTPKSDNKNTQQIINEDEFYDGIPRFSSQKSKSTRVPKVAEVSSRLGRAGSAGFIRTVQALDTIGSSLTNLNLSNGFVSGATIKGNELSILSFEVANTIVKGSSLMHSLSRTSIRQLKDVVLPSESVQLLVSNDMDELLSIVADDKRKELQVFAGEVVRFGSQCKDPQWHNLDRFFEKYRREPTPQRQLKEEAELMMEQLMTLVQYTAELYHELHTLDKIEQDYQHKHLENGKSNASQKGNGLIILAAELKSQKRIVRNLKKKSLWSRSLEEVMDKLVDIALFLNREIDNMSGSADPNSEKKHSLGSKQRLGPAGLDLHYANIILQIDSIVARSSSMPPNARDTLYQNLPPNIKFSLRSKILSFHVKEQLSVTEIKAEMEKTLQWLVPVAIITAKAHHGFGWVGEWANPGSESNRRSVASVDVIKIETLYHADKQKSEAYILDLILWLSYLVAQSNATLNGGRMRSLVKPPECSSPAIANQQPTQISAADQGMLQENNQSTKAELVQQK</sequence>
<feature type="domain" description="DUF3475" evidence="3">
    <location>
        <begin position="288"/>
        <end position="344"/>
    </location>
</feature>
<organism evidence="4 5">
    <name type="scientific">Solanum pennellii</name>
    <name type="common">Tomato</name>
    <name type="synonym">Lycopersicon pennellii</name>
    <dbReference type="NCBI Taxonomy" id="28526"/>
    <lineage>
        <taxon>Eukaryota</taxon>
        <taxon>Viridiplantae</taxon>
        <taxon>Streptophyta</taxon>
        <taxon>Embryophyta</taxon>
        <taxon>Tracheophyta</taxon>
        <taxon>Spermatophyta</taxon>
        <taxon>Magnoliopsida</taxon>
        <taxon>eudicotyledons</taxon>
        <taxon>Gunneridae</taxon>
        <taxon>Pentapetalae</taxon>
        <taxon>asterids</taxon>
        <taxon>lamiids</taxon>
        <taxon>Solanales</taxon>
        <taxon>Solanaceae</taxon>
        <taxon>Solanoideae</taxon>
        <taxon>Solaneae</taxon>
        <taxon>Solanum</taxon>
        <taxon>Solanum subgen. Lycopersicon</taxon>
    </lineage>
</organism>
<dbReference type="RefSeq" id="XP_015074232.2">
    <property type="nucleotide sequence ID" value="XM_015218746.2"/>
</dbReference>
<gene>
    <name evidence="5" type="primary">LOC107018295</name>
</gene>
<reference evidence="5" key="2">
    <citation type="submission" date="2025-08" db="UniProtKB">
        <authorList>
            <consortium name="RefSeq"/>
        </authorList>
    </citation>
    <scope>IDENTIFICATION</scope>
</reference>
<dbReference type="InterPro" id="IPR045021">
    <property type="entry name" value="PSI1/2/3"/>
</dbReference>
<feature type="compositionally biased region" description="Polar residues" evidence="1">
    <location>
        <begin position="675"/>
        <end position="707"/>
    </location>
</feature>
<dbReference type="Pfam" id="PF05003">
    <property type="entry name" value="DUF668"/>
    <property type="match status" value="1"/>
</dbReference>
<dbReference type="PANTHER" id="PTHR31730">
    <property type="entry name" value="OS01G0873900 PROTEIN"/>
    <property type="match status" value="1"/>
</dbReference>
<dbReference type="Proteomes" id="UP000694930">
    <property type="component" value="Chromosome 4"/>
</dbReference>
<dbReference type="InterPro" id="IPR007700">
    <property type="entry name" value="DUF668"/>
</dbReference>
<keyword evidence="4" id="KW-1185">Reference proteome</keyword>
<dbReference type="Pfam" id="PF11961">
    <property type="entry name" value="DUF3475"/>
    <property type="match status" value="1"/>
</dbReference>
<evidence type="ECO:0000313" key="4">
    <source>
        <dbReference type="Proteomes" id="UP000694930"/>
    </source>
</evidence>
<protein>
    <submittedName>
        <fullName evidence="5">Uncharacterized protein LOC107018295</fullName>
    </submittedName>
</protein>
<evidence type="ECO:0000259" key="3">
    <source>
        <dbReference type="Pfam" id="PF11961"/>
    </source>
</evidence>
<evidence type="ECO:0000256" key="1">
    <source>
        <dbReference type="SAM" id="MobiDB-lite"/>
    </source>
</evidence>
<feature type="domain" description="DUF668" evidence="2">
    <location>
        <begin position="508"/>
        <end position="592"/>
    </location>
</feature>
<feature type="region of interest" description="Disordered" evidence="1">
    <location>
        <begin position="668"/>
        <end position="707"/>
    </location>
</feature>
<proteinExistence type="predicted"/>
<dbReference type="InterPro" id="IPR021864">
    <property type="entry name" value="DUF3475"/>
</dbReference>
<accession>A0ABM1GPY3</accession>
<name>A0ABM1GPY3_SOLPN</name>